<comment type="caution">
    <text evidence="1">The sequence shown here is derived from an EMBL/GenBank/DDBJ whole genome shotgun (WGS) entry which is preliminary data.</text>
</comment>
<dbReference type="AlphaFoldDB" id="A0A8X6WCA8"/>
<keyword evidence="2" id="KW-1185">Reference proteome</keyword>
<protein>
    <submittedName>
        <fullName evidence="1">Uncharacterized protein</fullName>
    </submittedName>
</protein>
<evidence type="ECO:0000313" key="1">
    <source>
        <dbReference type="EMBL" id="GFY32125.1"/>
    </source>
</evidence>
<evidence type="ECO:0000313" key="2">
    <source>
        <dbReference type="Proteomes" id="UP000887159"/>
    </source>
</evidence>
<proteinExistence type="predicted"/>
<sequence length="116" mass="13072">MFLIDPGLMPVAHETLIPASLIVSRHGFEKNNGTENELFVHSPRRPILTGRDSLVVKVTASWLACHEFQHGTPEGPPCRSACCVEVKRGRCQLRCRPRHLTMVQNYEARRLNPSSN</sequence>
<organism evidence="1 2">
    <name type="scientific">Trichonephila clavipes</name>
    <name type="common">Golden silk orbweaver</name>
    <name type="synonym">Nephila clavipes</name>
    <dbReference type="NCBI Taxonomy" id="2585209"/>
    <lineage>
        <taxon>Eukaryota</taxon>
        <taxon>Metazoa</taxon>
        <taxon>Ecdysozoa</taxon>
        <taxon>Arthropoda</taxon>
        <taxon>Chelicerata</taxon>
        <taxon>Arachnida</taxon>
        <taxon>Araneae</taxon>
        <taxon>Araneomorphae</taxon>
        <taxon>Entelegynae</taxon>
        <taxon>Araneoidea</taxon>
        <taxon>Nephilidae</taxon>
        <taxon>Trichonephila</taxon>
    </lineage>
</organism>
<name>A0A8X6WCA8_TRICX</name>
<dbReference type="Proteomes" id="UP000887159">
    <property type="component" value="Unassembled WGS sequence"/>
</dbReference>
<reference evidence="1" key="1">
    <citation type="submission" date="2020-08" db="EMBL/GenBank/DDBJ databases">
        <title>Multicomponent nature underlies the extraordinary mechanical properties of spider dragline silk.</title>
        <authorList>
            <person name="Kono N."/>
            <person name="Nakamura H."/>
            <person name="Mori M."/>
            <person name="Yoshida Y."/>
            <person name="Ohtoshi R."/>
            <person name="Malay A.D."/>
            <person name="Moran D.A.P."/>
            <person name="Tomita M."/>
            <person name="Numata K."/>
            <person name="Arakawa K."/>
        </authorList>
    </citation>
    <scope>NUCLEOTIDE SEQUENCE</scope>
</reference>
<gene>
    <name evidence="1" type="ORF">TNCV_2622621</name>
</gene>
<dbReference type="EMBL" id="BMAU01021401">
    <property type="protein sequence ID" value="GFY32125.1"/>
    <property type="molecule type" value="Genomic_DNA"/>
</dbReference>
<accession>A0A8X6WCA8</accession>